<comment type="caution">
    <text evidence="3">The sequence shown here is derived from an EMBL/GenBank/DDBJ whole genome shotgun (WGS) entry which is preliminary data.</text>
</comment>
<dbReference type="PANTHER" id="PTHR46756">
    <property type="entry name" value="TRANSGELIN"/>
    <property type="match status" value="1"/>
</dbReference>
<feature type="compositionally biased region" description="Gly residues" evidence="1">
    <location>
        <begin position="268"/>
        <end position="281"/>
    </location>
</feature>
<dbReference type="GO" id="GO:0008093">
    <property type="term" value="F:cytoskeletal anchor activity"/>
    <property type="evidence" value="ECO:0007669"/>
    <property type="project" value="TreeGrafter"/>
</dbReference>
<dbReference type="AlphaFoldDB" id="A0A556VU95"/>
<dbReference type="SUPFAM" id="SSF54928">
    <property type="entry name" value="RNA-binding domain, RBD"/>
    <property type="match status" value="1"/>
</dbReference>
<feature type="compositionally biased region" description="Low complexity" evidence="1">
    <location>
        <begin position="649"/>
        <end position="663"/>
    </location>
</feature>
<feature type="compositionally biased region" description="Gly residues" evidence="1">
    <location>
        <begin position="727"/>
        <end position="736"/>
    </location>
</feature>
<feature type="region of interest" description="Disordered" evidence="1">
    <location>
        <begin position="1030"/>
        <end position="1051"/>
    </location>
</feature>
<dbReference type="SMART" id="SM00033">
    <property type="entry name" value="CH"/>
    <property type="match status" value="1"/>
</dbReference>
<feature type="region of interest" description="Disordered" evidence="1">
    <location>
        <begin position="624"/>
        <end position="972"/>
    </location>
</feature>
<dbReference type="SUPFAM" id="SSF47576">
    <property type="entry name" value="Calponin-homology domain, CH-domain"/>
    <property type="match status" value="1"/>
</dbReference>
<dbReference type="Proteomes" id="UP000319801">
    <property type="component" value="Unassembled WGS sequence"/>
</dbReference>
<gene>
    <name evidence="3" type="ORF">Baya_15996</name>
</gene>
<name>A0A556VU95_BAGYA</name>
<proteinExistence type="predicted"/>
<dbReference type="InterPro" id="IPR036872">
    <property type="entry name" value="CH_dom_sf"/>
</dbReference>
<evidence type="ECO:0000256" key="1">
    <source>
        <dbReference type="SAM" id="MobiDB-lite"/>
    </source>
</evidence>
<dbReference type="GO" id="GO:0005737">
    <property type="term" value="C:cytoplasm"/>
    <property type="evidence" value="ECO:0007669"/>
    <property type="project" value="TreeGrafter"/>
</dbReference>
<evidence type="ECO:0000259" key="2">
    <source>
        <dbReference type="PROSITE" id="PS50021"/>
    </source>
</evidence>
<feature type="compositionally biased region" description="Low complexity" evidence="1">
    <location>
        <begin position="625"/>
        <end position="634"/>
    </location>
</feature>
<sequence length="1274" mass="137755">MRSSITLPTRQHLNRACVLVHYSVAAKMASVTNYSGYNQTGAQQAYSSYAAQPAQGYGQTQAQGYTQQDYSSYAQPAATDSAYGQTASSTGGYTQQQYAASYGQATTPAGYGAAQTGAQGYTQPTQAYGNSSYANTTTTAAPPAAQASYGTQAGYSAHYSAGTQSSYTQGGYQAQQSAYGGQQQTSYPPVPPQQPPSTAYPPPSNGSYSQPPYSQAQAPPSGYDQHGHYGGYGQGGGVSGGYGGSQQPQRGGYPGESAGRDGYDRPGMRGGPRGRGPMGRGMGLNGISLIFIRSIRIAWLETEVASVSLVINRRLNQPAINIYTDKDSGKPKGDATLSYDEPASARAAVEHFNGMMGRGGERGGFPPRGGPRGAMAWGGPPGAGNVPKRAGDWECPNPNNMADQSNIQCAASKSIRPFRSSEEYLYAMKEDLAEWLNGLYELDITADTFMESLETGCALCRHGNNVNRAALDFLSQHPDSPLPAPRRDVAFQSRNVVPGSFVARDNVSNFIGWCRHELRIKDVLMFETNDLVERCNEKNFVLCLLEVARRGAKFGMPAPMLVQLEQEIEEEIRDQENLQENTHRSTSRTFKPEKSNSDSEPELLDSWKQQKRILCDMRNLDELNSSAHSSRSASPGPHYKPPERRSLEPSAPCAPSSSSSSSPRLTRANLADAESNRGRTSGALLPKPPRDRSEPRHFNPLRNKDTLSPLTRRLSGDSDSSTASSKGGTGGGGGRLSLGSRRTNREEVVFIVNRKEGKHEIERTGGRAGQIPALRPPQPRTRSTSRERPAPVSSSPGKMKPCPPQSNSTRFERGRSLGPDGPRRLQTSRSLSQGKTPPRGRSGDGTPASPRHRDAQDDMRSKQAAPGSPRLSGGFSKRQMPSSTSSSPVKGVTGSPIKKSTVASRSSAPRSPSVGNRRMLPPISQPGRRSPHSSPRTTQRSPHHHSPRVSGRPTQRSWGHQIHSEPQDDLGTGFDLHAIPALDPKRELELYRSFEAEFLANTGQTRVPETNEASMQLSASQQCFRPLTETNTADSAYSSSNSSTSSLNVGGKMGILPDLRESRRTNGVRSCALEDPPTLLHSQTRVGPPSGGFRKLPAISSSIEEGFHSNHLQPDLQINGGHRGFLHSFVPMEAQAEWAAWSLSEPISEGSCSPPSSLANGDADGTVVLRAKRGQKKADRVPSIYKLKLRPRIRPRMDNRPENSPSRIPTPLSYRELQQQKSSGTLTSPQSPRARKNLHQAFGDVIQQQRRSASVGSRERSFSPESGLDPDAWM</sequence>
<feature type="region of interest" description="Disordered" evidence="1">
    <location>
        <begin position="574"/>
        <end position="605"/>
    </location>
</feature>
<dbReference type="GO" id="GO:0051015">
    <property type="term" value="F:actin filament binding"/>
    <property type="evidence" value="ECO:0007669"/>
    <property type="project" value="TreeGrafter"/>
</dbReference>
<feature type="compositionally biased region" description="Low complexity" evidence="1">
    <location>
        <begin position="1030"/>
        <end position="1046"/>
    </location>
</feature>
<feature type="compositionally biased region" description="Gly residues" evidence="1">
    <location>
        <begin position="228"/>
        <end position="244"/>
    </location>
</feature>
<feature type="compositionally biased region" description="Low complexity" evidence="1">
    <location>
        <begin position="164"/>
        <end position="187"/>
    </location>
</feature>
<organism evidence="3 4">
    <name type="scientific">Bagarius yarrelli</name>
    <name type="common">Goonch</name>
    <name type="synonym">Bagrus yarrelli</name>
    <dbReference type="NCBI Taxonomy" id="175774"/>
    <lineage>
        <taxon>Eukaryota</taxon>
        <taxon>Metazoa</taxon>
        <taxon>Chordata</taxon>
        <taxon>Craniata</taxon>
        <taxon>Vertebrata</taxon>
        <taxon>Euteleostomi</taxon>
        <taxon>Actinopterygii</taxon>
        <taxon>Neopterygii</taxon>
        <taxon>Teleostei</taxon>
        <taxon>Ostariophysi</taxon>
        <taxon>Siluriformes</taxon>
        <taxon>Sisoridae</taxon>
        <taxon>Sisorinae</taxon>
        <taxon>Bagarius</taxon>
    </lineage>
</organism>
<feature type="compositionally biased region" description="Basic and acidic residues" evidence="1">
    <location>
        <begin position="743"/>
        <end position="765"/>
    </location>
</feature>
<feature type="region of interest" description="Disordered" evidence="1">
    <location>
        <begin position="1171"/>
        <end position="1274"/>
    </location>
</feature>
<dbReference type="InterPro" id="IPR001715">
    <property type="entry name" value="CH_dom"/>
</dbReference>
<feature type="compositionally biased region" description="Polar residues" evidence="1">
    <location>
        <begin position="1246"/>
        <end position="1255"/>
    </location>
</feature>
<feature type="compositionally biased region" description="Pro residues" evidence="1">
    <location>
        <begin position="188"/>
        <end position="204"/>
    </location>
</feature>
<dbReference type="Pfam" id="PF00307">
    <property type="entry name" value="CH"/>
    <property type="match status" value="1"/>
</dbReference>
<dbReference type="EMBL" id="VCAZ01000257">
    <property type="protein sequence ID" value="TTP11302.1"/>
    <property type="molecule type" value="Genomic_DNA"/>
</dbReference>
<feature type="region of interest" description="Disordered" evidence="1">
    <location>
        <begin position="372"/>
        <end position="393"/>
    </location>
</feature>
<accession>A0A556VU95</accession>
<dbReference type="GO" id="GO:0051764">
    <property type="term" value="P:actin crosslink formation"/>
    <property type="evidence" value="ECO:0007669"/>
    <property type="project" value="TreeGrafter"/>
</dbReference>
<dbReference type="Gene3D" id="3.30.70.330">
    <property type="match status" value="1"/>
</dbReference>
<dbReference type="InterPro" id="IPR012677">
    <property type="entry name" value="Nucleotide-bd_a/b_plait_sf"/>
</dbReference>
<dbReference type="GO" id="GO:0003676">
    <property type="term" value="F:nucleic acid binding"/>
    <property type="evidence" value="ECO:0007669"/>
    <property type="project" value="InterPro"/>
</dbReference>
<feature type="compositionally biased region" description="Basic and acidic residues" evidence="1">
    <location>
        <begin position="258"/>
        <end position="267"/>
    </location>
</feature>
<evidence type="ECO:0000313" key="3">
    <source>
        <dbReference type="EMBL" id="TTP11302.1"/>
    </source>
</evidence>
<feature type="compositionally biased region" description="Polar residues" evidence="1">
    <location>
        <begin position="879"/>
        <end position="888"/>
    </location>
</feature>
<dbReference type="GO" id="GO:0001578">
    <property type="term" value="P:microtubule bundle formation"/>
    <property type="evidence" value="ECO:0007669"/>
    <property type="project" value="TreeGrafter"/>
</dbReference>
<protein>
    <submittedName>
        <fullName evidence="3">GAS2-like protein 1</fullName>
    </submittedName>
</protein>
<dbReference type="GO" id="GO:0008017">
    <property type="term" value="F:microtubule binding"/>
    <property type="evidence" value="ECO:0007669"/>
    <property type="project" value="TreeGrafter"/>
</dbReference>
<dbReference type="Gene3D" id="1.10.418.10">
    <property type="entry name" value="Calponin-like domain"/>
    <property type="match status" value="1"/>
</dbReference>
<evidence type="ECO:0000313" key="4">
    <source>
        <dbReference type="Proteomes" id="UP000319801"/>
    </source>
</evidence>
<dbReference type="PROSITE" id="PS50021">
    <property type="entry name" value="CH"/>
    <property type="match status" value="1"/>
</dbReference>
<feature type="compositionally biased region" description="Basic and acidic residues" evidence="1">
    <location>
        <begin position="688"/>
        <end position="705"/>
    </location>
</feature>
<feature type="domain" description="Calponin-homology (CH)" evidence="2">
    <location>
        <begin position="426"/>
        <end position="552"/>
    </location>
</feature>
<dbReference type="GO" id="GO:0035371">
    <property type="term" value="C:microtubule plus-end"/>
    <property type="evidence" value="ECO:0007669"/>
    <property type="project" value="TreeGrafter"/>
</dbReference>
<dbReference type="InterPro" id="IPR035979">
    <property type="entry name" value="RBD_domain_sf"/>
</dbReference>
<feature type="region of interest" description="Disordered" evidence="1">
    <location>
        <begin position="163"/>
        <end position="281"/>
    </location>
</feature>
<dbReference type="GO" id="GO:0005884">
    <property type="term" value="C:actin filament"/>
    <property type="evidence" value="ECO:0007669"/>
    <property type="project" value="TreeGrafter"/>
</dbReference>
<feature type="compositionally biased region" description="Polar residues" evidence="1">
    <location>
        <begin position="825"/>
        <end position="835"/>
    </location>
</feature>
<feature type="region of interest" description="Disordered" evidence="1">
    <location>
        <begin position="1070"/>
        <end position="1092"/>
    </location>
</feature>
<feature type="compositionally biased region" description="Polar residues" evidence="1">
    <location>
        <begin position="1216"/>
        <end position="1231"/>
    </location>
</feature>
<dbReference type="GO" id="GO:0001725">
    <property type="term" value="C:stress fiber"/>
    <property type="evidence" value="ECO:0007669"/>
    <property type="project" value="TreeGrafter"/>
</dbReference>
<dbReference type="GO" id="GO:0031110">
    <property type="term" value="P:regulation of microtubule polymerization or depolymerization"/>
    <property type="evidence" value="ECO:0007669"/>
    <property type="project" value="TreeGrafter"/>
</dbReference>
<feature type="compositionally biased region" description="Low complexity" evidence="1">
    <location>
        <begin position="902"/>
        <end position="914"/>
    </location>
</feature>
<dbReference type="CDD" id="cd21268">
    <property type="entry name" value="CH_GAS2L1_2"/>
    <property type="match status" value="1"/>
</dbReference>
<reference evidence="3 4" key="1">
    <citation type="journal article" date="2019" name="Genome Biol. Evol.">
        <title>Whole-Genome Sequencing of the Giant Devil Catfish, Bagarius yarrelli.</title>
        <authorList>
            <person name="Jiang W."/>
            <person name="Lv Y."/>
            <person name="Cheng L."/>
            <person name="Yang K."/>
            <person name="Chao B."/>
            <person name="Wang X."/>
            <person name="Li Y."/>
            <person name="Pan X."/>
            <person name="You X."/>
            <person name="Zhang Y."/>
            <person name="Yang J."/>
            <person name="Li J."/>
            <person name="Zhang X."/>
            <person name="Liu S."/>
            <person name="Sun C."/>
            <person name="Yang J."/>
            <person name="Shi Q."/>
        </authorList>
    </citation>
    <scope>NUCLEOTIDE SEQUENCE [LARGE SCALE GENOMIC DNA]</scope>
    <source>
        <strain evidence="3">JWS20170419001</strain>
        <tissue evidence="3">Muscle</tissue>
    </source>
</reference>
<feature type="compositionally biased region" description="Basic and acidic residues" evidence="1">
    <location>
        <begin position="851"/>
        <end position="861"/>
    </location>
</feature>
<dbReference type="GO" id="GO:1904825">
    <property type="term" value="P:protein localization to microtubule plus-end"/>
    <property type="evidence" value="ECO:0007669"/>
    <property type="project" value="TreeGrafter"/>
</dbReference>
<dbReference type="OrthoDB" id="206130at2759"/>
<feature type="compositionally biased region" description="Low complexity" evidence="1">
    <location>
        <begin position="207"/>
        <end position="224"/>
    </location>
</feature>
<feature type="compositionally biased region" description="Low complexity" evidence="1">
    <location>
        <begin position="717"/>
        <end position="726"/>
    </location>
</feature>
<keyword evidence="4" id="KW-1185">Reference proteome</keyword>
<dbReference type="PANTHER" id="PTHR46756:SF25">
    <property type="entry name" value="GAS2-LIKE PROTEIN 1"/>
    <property type="match status" value="1"/>
</dbReference>